<proteinExistence type="predicted"/>
<evidence type="ECO:0000259" key="1">
    <source>
        <dbReference type="Pfam" id="PF21321"/>
    </source>
</evidence>
<protein>
    <recommendedName>
        <fullName evidence="1">Putative antitoxin VapB45-like DNA-binding HTH domain-containing protein</fullName>
    </recommendedName>
</protein>
<dbReference type="InterPro" id="IPR048708">
    <property type="entry name" value="VapB45-like_HTH"/>
</dbReference>
<dbReference type="RefSeq" id="WP_170033452.1">
    <property type="nucleotide sequence ID" value="NZ_JABDTL010000001.1"/>
</dbReference>
<sequence>MLGTGIYSPADAAALLKTPPDEVRRWAFGYSRLRQGATVAYEPLIRTELPEREGQRALTFVELVELMFIKGFRRAGAPWKLIHEAAEVAARILDTDHPFAMRTFFADPEGIYALMDEGEGRESLVRLVGHGQHAFAPIVQPYLGQLEFDPRELPTRWWPMGREARVVVDPAVSFGAPVLADVGIPTRTLADVYEAERGYAGDDAFRRVSWLYKVPERQVQLAVEFERWRRAA</sequence>
<dbReference type="EMBL" id="JACHIA010000006">
    <property type="protein sequence ID" value="MBB6070989.1"/>
    <property type="molecule type" value="Genomic_DNA"/>
</dbReference>
<dbReference type="Pfam" id="PF21321">
    <property type="entry name" value="HTH_66"/>
    <property type="match status" value="1"/>
</dbReference>
<keyword evidence="3" id="KW-1185">Reference proteome</keyword>
<dbReference type="Proteomes" id="UP000582837">
    <property type="component" value="Unassembled WGS sequence"/>
</dbReference>
<name>A0A841GZ81_9BACT</name>
<gene>
    <name evidence="2" type="ORF">HNQ61_002611</name>
</gene>
<feature type="domain" description="Putative antitoxin VapB45-like DNA-binding HTH" evidence="1">
    <location>
        <begin position="6"/>
        <end position="83"/>
    </location>
</feature>
<reference evidence="2 3" key="1">
    <citation type="submission" date="2020-08" db="EMBL/GenBank/DDBJ databases">
        <title>Genomic Encyclopedia of Type Strains, Phase IV (KMG-IV): sequencing the most valuable type-strain genomes for metagenomic binning, comparative biology and taxonomic classification.</title>
        <authorList>
            <person name="Goeker M."/>
        </authorList>
    </citation>
    <scope>NUCLEOTIDE SEQUENCE [LARGE SCALE GENOMIC DNA]</scope>
    <source>
        <strain evidence="2 3">DSM 29007</strain>
    </source>
</reference>
<evidence type="ECO:0000313" key="2">
    <source>
        <dbReference type="EMBL" id="MBB6070989.1"/>
    </source>
</evidence>
<accession>A0A841GZ81</accession>
<comment type="caution">
    <text evidence="2">The sequence shown here is derived from an EMBL/GenBank/DDBJ whole genome shotgun (WGS) entry which is preliminary data.</text>
</comment>
<evidence type="ECO:0000313" key="3">
    <source>
        <dbReference type="Proteomes" id="UP000582837"/>
    </source>
</evidence>
<organism evidence="2 3">
    <name type="scientific">Longimicrobium terrae</name>
    <dbReference type="NCBI Taxonomy" id="1639882"/>
    <lineage>
        <taxon>Bacteria</taxon>
        <taxon>Pseudomonadati</taxon>
        <taxon>Gemmatimonadota</taxon>
        <taxon>Longimicrobiia</taxon>
        <taxon>Longimicrobiales</taxon>
        <taxon>Longimicrobiaceae</taxon>
        <taxon>Longimicrobium</taxon>
    </lineage>
</organism>
<dbReference type="AlphaFoldDB" id="A0A841GZ81"/>